<accession>A0A563W498</accession>
<name>A0A563W498_9CYAN</name>
<evidence type="ECO:0000313" key="2">
    <source>
        <dbReference type="Proteomes" id="UP000320055"/>
    </source>
</evidence>
<dbReference type="Pfam" id="PF13365">
    <property type="entry name" value="Trypsin_2"/>
    <property type="match status" value="1"/>
</dbReference>
<dbReference type="PANTHER" id="PTHR34301">
    <property type="entry name" value="DNA-BINDING PROTEIN-RELATED"/>
    <property type="match status" value="1"/>
</dbReference>
<protein>
    <submittedName>
        <fullName evidence="1">Serine protease</fullName>
        <ecNumber evidence="1">3.4.21.-</ecNumber>
    </submittedName>
</protein>
<dbReference type="AlphaFoldDB" id="A0A563W498"/>
<organism evidence="1 2">
    <name type="scientific">Hyella patelloides LEGE 07179</name>
    <dbReference type="NCBI Taxonomy" id="945734"/>
    <lineage>
        <taxon>Bacteria</taxon>
        <taxon>Bacillati</taxon>
        <taxon>Cyanobacteriota</taxon>
        <taxon>Cyanophyceae</taxon>
        <taxon>Pleurocapsales</taxon>
        <taxon>Hyellaceae</taxon>
        <taxon>Hyella</taxon>
    </lineage>
</organism>
<dbReference type="SUPFAM" id="SSF50494">
    <property type="entry name" value="Trypsin-like serine proteases"/>
    <property type="match status" value="1"/>
</dbReference>
<keyword evidence="2" id="KW-1185">Reference proteome</keyword>
<dbReference type="OrthoDB" id="462757at2"/>
<dbReference type="GO" id="GO:0008233">
    <property type="term" value="F:peptidase activity"/>
    <property type="evidence" value="ECO:0007669"/>
    <property type="project" value="UniProtKB-KW"/>
</dbReference>
<dbReference type="PANTHER" id="PTHR34301:SF8">
    <property type="entry name" value="ATPASE DOMAIN-CONTAINING PROTEIN"/>
    <property type="match status" value="1"/>
</dbReference>
<dbReference type="Gene3D" id="3.40.50.300">
    <property type="entry name" value="P-loop containing nucleotide triphosphate hydrolases"/>
    <property type="match status" value="1"/>
</dbReference>
<proteinExistence type="predicted"/>
<reference evidence="1 2" key="1">
    <citation type="submission" date="2019-01" db="EMBL/GenBank/DDBJ databases">
        <authorList>
            <person name="Brito A."/>
        </authorList>
    </citation>
    <scope>NUCLEOTIDE SEQUENCE [LARGE SCALE GENOMIC DNA]</scope>
    <source>
        <strain evidence="1">1</strain>
    </source>
</reference>
<dbReference type="SUPFAM" id="SSF52540">
    <property type="entry name" value="P-loop containing nucleoside triphosphate hydrolases"/>
    <property type="match status" value="1"/>
</dbReference>
<keyword evidence="1" id="KW-0645">Protease</keyword>
<dbReference type="GO" id="GO:0006508">
    <property type="term" value="P:proteolysis"/>
    <property type="evidence" value="ECO:0007669"/>
    <property type="project" value="UniProtKB-KW"/>
</dbReference>
<dbReference type="EC" id="3.4.21.-" evidence="1"/>
<dbReference type="Proteomes" id="UP000320055">
    <property type="component" value="Unassembled WGS sequence"/>
</dbReference>
<evidence type="ECO:0000313" key="1">
    <source>
        <dbReference type="EMBL" id="VEP18467.1"/>
    </source>
</evidence>
<dbReference type="RefSeq" id="WP_144863594.1">
    <property type="nucleotide sequence ID" value="NZ_LR213772.1"/>
</dbReference>
<dbReference type="EMBL" id="CAACVJ010000687">
    <property type="protein sequence ID" value="VEP18467.1"/>
    <property type="molecule type" value="Genomic_DNA"/>
</dbReference>
<dbReference type="InterPro" id="IPR009003">
    <property type="entry name" value="Peptidase_S1_PA"/>
</dbReference>
<gene>
    <name evidence="1" type="ORF">H1P_80022</name>
</gene>
<keyword evidence="1" id="KW-0378">Hydrolase</keyword>
<dbReference type="Gene3D" id="2.40.10.120">
    <property type="match status" value="1"/>
</dbReference>
<sequence length="422" mass="47733">MQSEELRDYTVRIKAGSQSGTGFFVASGLILTCAHVVTEGDGRKPITVIKVYWQNVEHNVNIYKLRTNPQVDLALLKFEQPITEHPCVVLDASVNNGDKLYSFGYTDDYPNGDPRDFIYTDLTGDEPPLMTFRGEQVQPGFSGAPLLNKETGKICGLIKRSRDIYTDLGGRGVSTALIFDHFFELKPKIILDNPFNHLGGRIDNYKLVFGREKEVKQIFELLNNNNSVAIIGEAEIGKSSVLRVIEQQAVSQLKSLRKPIYLDLGNICDEEDFYVALCDLVGITLSKGYRLSRELKKHKLLLILDNVEKMTWSGFTNQIRSQIRALAEGVDASLRLVIAVNKPLNRLFSDSSMVSPFENICVEEIISYWNEITTNNFINFCLQNNSIRFTTDEIATIIANSKGHPKQVMRLCHQLYRQKCHE</sequence>
<dbReference type="InterPro" id="IPR027417">
    <property type="entry name" value="P-loop_NTPase"/>
</dbReference>